<name>A0A8S4BJN1_9TELE</name>
<evidence type="ECO:0000256" key="7">
    <source>
        <dbReference type="SAM" id="MobiDB-lite"/>
    </source>
</evidence>
<comment type="similarity">
    <text evidence="1">Belongs to the RAD52 family.</text>
</comment>
<dbReference type="AlphaFoldDB" id="A0A8S4BJN1"/>
<dbReference type="GO" id="GO:0005634">
    <property type="term" value="C:nucleus"/>
    <property type="evidence" value="ECO:0007669"/>
    <property type="project" value="TreeGrafter"/>
</dbReference>
<feature type="compositionally biased region" description="Basic residues" evidence="7">
    <location>
        <begin position="439"/>
        <end position="448"/>
    </location>
</feature>
<evidence type="ECO:0000256" key="2">
    <source>
        <dbReference type="ARBA" id="ARBA00022763"/>
    </source>
</evidence>
<dbReference type="Gene3D" id="3.30.390.80">
    <property type="entry name" value="DNA repair protein Rad52/59/22"/>
    <property type="match status" value="1"/>
</dbReference>
<evidence type="ECO:0000256" key="1">
    <source>
        <dbReference type="ARBA" id="ARBA00006638"/>
    </source>
</evidence>
<evidence type="ECO:0000256" key="6">
    <source>
        <dbReference type="ARBA" id="ARBA00073403"/>
    </source>
</evidence>
<evidence type="ECO:0000313" key="9">
    <source>
        <dbReference type="Proteomes" id="UP000677803"/>
    </source>
</evidence>
<keyword evidence="4" id="KW-0234">DNA repair</keyword>
<comment type="caution">
    <text evidence="8">The sequence shown here is derived from an EMBL/GenBank/DDBJ whole genome shotgun (WGS) entry which is preliminary data.</text>
</comment>
<feature type="region of interest" description="Disordered" evidence="7">
    <location>
        <begin position="296"/>
        <end position="343"/>
    </location>
</feature>
<dbReference type="FunFam" id="3.30.390.80:FF:000001">
    <property type="entry name" value="DNA repair protein RAD52 homolog"/>
    <property type="match status" value="1"/>
</dbReference>
<keyword evidence="2" id="KW-0227">DNA damage</keyword>
<evidence type="ECO:0000256" key="5">
    <source>
        <dbReference type="ARBA" id="ARBA00053354"/>
    </source>
</evidence>
<dbReference type="OrthoDB" id="206565at2759"/>
<dbReference type="InterPro" id="IPR042525">
    <property type="entry name" value="Rad52_Rad59_Rad22_sf"/>
</dbReference>
<dbReference type="Pfam" id="PF04098">
    <property type="entry name" value="Rad52_Rad22"/>
    <property type="match status" value="1"/>
</dbReference>
<dbReference type="PANTHER" id="PTHR12132:SF1">
    <property type="entry name" value="DNA REPAIR PROTEIN RAD52 HOMOLOG"/>
    <property type="match status" value="1"/>
</dbReference>
<reference evidence="8" key="1">
    <citation type="submission" date="2021-05" db="EMBL/GenBank/DDBJ databases">
        <authorList>
            <person name="Tigano A."/>
        </authorList>
    </citation>
    <scope>NUCLEOTIDE SEQUENCE</scope>
</reference>
<dbReference type="GO" id="GO:0006312">
    <property type="term" value="P:mitotic recombination"/>
    <property type="evidence" value="ECO:0007669"/>
    <property type="project" value="TreeGrafter"/>
</dbReference>
<dbReference type="EMBL" id="CAJRST010022223">
    <property type="protein sequence ID" value="CAG5958162.1"/>
    <property type="molecule type" value="Genomic_DNA"/>
</dbReference>
<dbReference type="GO" id="GO:0010792">
    <property type="term" value="P:DNA double-strand break processing involved in repair via single-strand annealing"/>
    <property type="evidence" value="ECO:0007669"/>
    <property type="project" value="UniProtKB-ARBA"/>
</dbReference>
<evidence type="ECO:0000313" key="8">
    <source>
        <dbReference type="EMBL" id="CAG5958162.1"/>
    </source>
</evidence>
<evidence type="ECO:0000256" key="3">
    <source>
        <dbReference type="ARBA" id="ARBA00023172"/>
    </source>
</evidence>
<feature type="compositionally biased region" description="Low complexity" evidence="7">
    <location>
        <begin position="374"/>
        <end position="389"/>
    </location>
</feature>
<proteinExistence type="inferred from homology"/>
<feature type="region of interest" description="Disordered" evidence="7">
    <location>
        <begin position="194"/>
        <end position="264"/>
    </location>
</feature>
<feature type="region of interest" description="Disordered" evidence="7">
    <location>
        <begin position="371"/>
        <end position="448"/>
    </location>
</feature>
<feature type="compositionally biased region" description="Polar residues" evidence="7">
    <location>
        <begin position="390"/>
        <end position="402"/>
    </location>
</feature>
<keyword evidence="9" id="KW-1185">Reference proteome</keyword>
<dbReference type="InterPro" id="IPR041247">
    <property type="entry name" value="Rad52_fam"/>
</dbReference>
<accession>A0A8S4BJN1</accession>
<gene>
    <name evidence="8" type="ORF">MMEN_LOCUS15010</name>
</gene>
<organism evidence="8 9">
    <name type="scientific">Menidia menidia</name>
    <name type="common">Atlantic silverside</name>
    <dbReference type="NCBI Taxonomy" id="238744"/>
    <lineage>
        <taxon>Eukaryota</taxon>
        <taxon>Metazoa</taxon>
        <taxon>Chordata</taxon>
        <taxon>Craniata</taxon>
        <taxon>Vertebrata</taxon>
        <taxon>Euteleostomi</taxon>
        <taxon>Actinopterygii</taxon>
        <taxon>Neopterygii</taxon>
        <taxon>Teleostei</taxon>
        <taxon>Neoteleostei</taxon>
        <taxon>Acanthomorphata</taxon>
        <taxon>Ovalentaria</taxon>
        <taxon>Atherinomorphae</taxon>
        <taxon>Atheriniformes</taxon>
        <taxon>Atherinopsidae</taxon>
        <taxon>Menidiinae</taxon>
        <taxon>Menidia</taxon>
    </lineage>
</organism>
<dbReference type="InterPro" id="IPR007232">
    <property type="entry name" value="Rad52_Rad59_Rad22"/>
</dbReference>
<dbReference type="Proteomes" id="UP000677803">
    <property type="component" value="Unassembled WGS sequence"/>
</dbReference>
<dbReference type="PANTHER" id="PTHR12132">
    <property type="entry name" value="DNA REPAIR AND RECOMBINATION PROTEIN RAD52, RAD59"/>
    <property type="match status" value="1"/>
</dbReference>
<dbReference type="GO" id="GO:0000724">
    <property type="term" value="P:double-strand break repair via homologous recombination"/>
    <property type="evidence" value="ECO:0007669"/>
    <property type="project" value="TreeGrafter"/>
</dbReference>
<protein>
    <recommendedName>
        <fullName evidence="6">DNA repair protein RAD52 homolog</fullName>
    </recommendedName>
</protein>
<feature type="compositionally biased region" description="Basic and acidic residues" evidence="7">
    <location>
        <begin position="201"/>
        <end position="225"/>
    </location>
</feature>
<dbReference type="GO" id="GO:0034599">
    <property type="term" value="P:cellular response to oxidative stress"/>
    <property type="evidence" value="ECO:0007669"/>
    <property type="project" value="UniProtKB-ARBA"/>
</dbReference>
<evidence type="ECO:0000256" key="4">
    <source>
        <dbReference type="ARBA" id="ARBA00023204"/>
    </source>
</evidence>
<sequence length="448" mass="48778">MSSEEVNTPPPRSFGQCTYTAEEYQAVHNALRKRLGPEYISTRMAGGGQKASLCLSSRRTLKAPLCPLTAHRRRVCYIEGHRVVSLANEMFGYNGWSHSISQQNVDFVDLVNGKFYVGVSAFVKVQLKDGAYHEDVGYGVSEGLKSKALSLEKARKEAVTDGMKRALKCFGNVLGNCILDKEYLLAINKIPKKPLPPVDPAHTKRSEGEPSVEKARLSSLVREESPAAASSRMPLEPRVLNRNGEPSAVHTPHAAGSAPSRRSENLCSALDSVDAGGSEAHSDPKQLRKLRQQQLQQKFRREMEAKKQLQNRDPAKPEEGEVAIGQMSPGGTGHGGVPVTSEGATAGTKFGTCLTDDPELWDFTLDGIEELDVPSLGPGPRGLRPGTPGNHQMQTRSKTPQRAPNGPAEAHQQAHSRPQHHPHHQGGAGEALSPYRSGQHMKKRRLDT</sequence>
<comment type="function">
    <text evidence="5">Involved in double-stranded break repair. Plays a central role in genetic recombination and DNA repair by promoting the annealing of complementary single-stranded DNA and by stimulation of the RAD51 recombinase.</text>
</comment>
<keyword evidence="3" id="KW-0233">DNA recombination</keyword>
<dbReference type="SUPFAM" id="SSF54768">
    <property type="entry name" value="dsRNA-binding domain-like"/>
    <property type="match status" value="1"/>
</dbReference>